<evidence type="ECO:0000313" key="2">
    <source>
        <dbReference type="Proteomes" id="UP000525078"/>
    </source>
</evidence>
<organism evidence="1 2">
    <name type="scientific">Cannabis sativa</name>
    <name type="common">Hemp</name>
    <name type="synonym">Marijuana</name>
    <dbReference type="NCBI Taxonomy" id="3483"/>
    <lineage>
        <taxon>Eukaryota</taxon>
        <taxon>Viridiplantae</taxon>
        <taxon>Streptophyta</taxon>
        <taxon>Embryophyta</taxon>
        <taxon>Tracheophyta</taxon>
        <taxon>Spermatophyta</taxon>
        <taxon>Magnoliopsida</taxon>
        <taxon>eudicotyledons</taxon>
        <taxon>Gunneridae</taxon>
        <taxon>Pentapetalae</taxon>
        <taxon>rosids</taxon>
        <taxon>fabids</taxon>
        <taxon>Rosales</taxon>
        <taxon>Cannabaceae</taxon>
        <taxon>Cannabis</taxon>
    </lineage>
</organism>
<gene>
    <name evidence="1" type="ORF">F8388_022668</name>
</gene>
<reference evidence="1 2" key="1">
    <citation type="journal article" date="2020" name="bioRxiv">
        <title>Sequence and annotation of 42 cannabis genomes reveals extensive copy number variation in cannabinoid synthesis and pathogen resistance genes.</title>
        <authorList>
            <person name="Mckernan K.J."/>
            <person name="Helbert Y."/>
            <person name="Kane L.T."/>
            <person name="Ebling H."/>
            <person name="Zhang L."/>
            <person name="Liu B."/>
            <person name="Eaton Z."/>
            <person name="Mclaughlin S."/>
            <person name="Kingan S."/>
            <person name="Baybayan P."/>
            <person name="Concepcion G."/>
            <person name="Jordan M."/>
            <person name="Riva A."/>
            <person name="Barbazuk W."/>
            <person name="Harkins T."/>
        </authorList>
    </citation>
    <scope>NUCLEOTIDE SEQUENCE [LARGE SCALE GENOMIC DNA]</scope>
    <source>
        <strain evidence="2">cv. Jamaican Lion 4</strain>
        <tissue evidence="1">Leaf</tissue>
    </source>
</reference>
<accession>A0A7J6G2E5</accession>
<evidence type="ECO:0000313" key="1">
    <source>
        <dbReference type="EMBL" id="KAF4376952.1"/>
    </source>
</evidence>
<name>A0A7J6G2E5_CANSA</name>
<protein>
    <submittedName>
        <fullName evidence="1">Uncharacterized protein</fullName>
    </submittedName>
</protein>
<dbReference type="Proteomes" id="UP000525078">
    <property type="component" value="Unassembled WGS sequence"/>
</dbReference>
<dbReference type="AlphaFoldDB" id="A0A7J6G2E5"/>
<dbReference type="EMBL" id="JAATIP010000083">
    <property type="protein sequence ID" value="KAF4376952.1"/>
    <property type="molecule type" value="Genomic_DNA"/>
</dbReference>
<proteinExistence type="predicted"/>
<comment type="caution">
    <text evidence="1">The sequence shown here is derived from an EMBL/GenBank/DDBJ whole genome shotgun (WGS) entry which is preliminary data.</text>
</comment>
<sequence length="64" mass="6828">MSPETIPGAGEFICSAAAGRLKTIKTENPSSYLVYVDCNNTPGAKFIYSTLDLTISDILSPTDK</sequence>